<evidence type="ECO:0000313" key="2">
    <source>
        <dbReference type="Proteomes" id="UP001205486"/>
    </source>
</evidence>
<dbReference type="Proteomes" id="UP001205486">
    <property type="component" value="Unassembled WGS sequence"/>
</dbReference>
<reference evidence="1" key="1">
    <citation type="submission" date="2022-03" db="EMBL/GenBank/DDBJ databases">
        <title>Interactions between chemoautotrophic and heterotrophic bacteria.</title>
        <authorList>
            <person name="Santoro A."/>
        </authorList>
    </citation>
    <scope>NUCLEOTIDE SEQUENCE</scope>
    <source>
        <strain evidence="1">Nb-106</strain>
    </source>
</reference>
<protein>
    <submittedName>
        <fullName evidence="1">Surface antigen</fullName>
    </submittedName>
</protein>
<dbReference type="EMBL" id="JALJZS010000001">
    <property type="protein sequence ID" value="MCP1998731.1"/>
    <property type="molecule type" value="Genomic_DNA"/>
</dbReference>
<name>A0ACC6AHI2_NITWI</name>
<proteinExistence type="predicted"/>
<accession>A0ACC6AHI2</accession>
<evidence type="ECO:0000313" key="1">
    <source>
        <dbReference type="EMBL" id="MCP1998731.1"/>
    </source>
</evidence>
<sequence length="147" mass="14953">MSKTSVLLVAVAVTLALGGCDTTGSSGPDAPGLTAFAGFWEEATGPATAAALSGLIGPKLGSALDGNDRRLAYQAQIDALERGAPGAPITWRNPDSGRHGNIVAGPEYEVEGATCRGYSHTVTIAGQLQTVRRTACRNADGRWAATG</sequence>
<keyword evidence="2" id="KW-1185">Reference proteome</keyword>
<gene>
    <name evidence="1" type="ORF">J2S34_001153</name>
</gene>
<organism evidence="1 2">
    <name type="scientific">Nitrobacter winogradskyi</name>
    <name type="common">Nitrobacter agilis</name>
    <dbReference type="NCBI Taxonomy" id="913"/>
    <lineage>
        <taxon>Bacteria</taxon>
        <taxon>Pseudomonadati</taxon>
        <taxon>Pseudomonadota</taxon>
        <taxon>Alphaproteobacteria</taxon>
        <taxon>Hyphomicrobiales</taxon>
        <taxon>Nitrobacteraceae</taxon>
        <taxon>Nitrobacter</taxon>
    </lineage>
</organism>
<comment type="caution">
    <text evidence="1">The sequence shown here is derived from an EMBL/GenBank/DDBJ whole genome shotgun (WGS) entry which is preliminary data.</text>
</comment>